<feature type="domain" description="Zinc finger CGNR" evidence="1">
    <location>
        <begin position="159"/>
        <end position="200"/>
    </location>
</feature>
<dbReference type="PANTHER" id="PTHR35525">
    <property type="entry name" value="BLL6575 PROTEIN"/>
    <property type="match status" value="1"/>
</dbReference>
<gene>
    <name evidence="2" type="ordered locus">glr1282</name>
</gene>
<keyword evidence="3" id="KW-1185">Reference proteome</keyword>
<dbReference type="PANTHER" id="PTHR35525:SF3">
    <property type="entry name" value="BLL6575 PROTEIN"/>
    <property type="match status" value="1"/>
</dbReference>
<dbReference type="EMBL" id="BA000045">
    <property type="protein sequence ID" value="BAC89223.1"/>
    <property type="molecule type" value="Genomic_DNA"/>
</dbReference>
<dbReference type="Pfam" id="PF11706">
    <property type="entry name" value="zf-CGNR"/>
    <property type="match status" value="1"/>
</dbReference>
<dbReference type="STRING" id="251221.gene:10758763"/>
<dbReference type="KEGG" id="gvi:glr1282"/>
<organism evidence="2 3">
    <name type="scientific">Gloeobacter violaceus (strain ATCC 29082 / PCC 7421)</name>
    <dbReference type="NCBI Taxonomy" id="251221"/>
    <lineage>
        <taxon>Bacteria</taxon>
        <taxon>Bacillati</taxon>
        <taxon>Cyanobacteriota</taxon>
        <taxon>Cyanophyceae</taxon>
        <taxon>Gloeobacterales</taxon>
        <taxon>Gloeobacteraceae</taxon>
        <taxon>Gloeobacter</taxon>
    </lineage>
</organism>
<proteinExistence type="predicted"/>
<dbReference type="Pfam" id="PF07336">
    <property type="entry name" value="ABATE"/>
    <property type="match status" value="1"/>
</dbReference>
<evidence type="ECO:0000313" key="3">
    <source>
        <dbReference type="Proteomes" id="UP000000557"/>
    </source>
</evidence>
<dbReference type="Proteomes" id="UP000000557">
    <property type="component" value="Chromosome"/>
</dbReference>
<dbReference type="Gene3D" id="1.10.3300.10">
    <property type="entry name" value="Jann2411-like domain"/>
    <property type="match status" value="1"/>
</dbReference>
<dbReference type="AlphaFoldDB" id="Q7NL44"/>
<dbReference type="HOGENOM" id="CLU_087298_3_0_3"/>
<protein>
    <submittedName>
        <fullName evidence="2">Glr1282 protein</fullName>
    </submittedName>
</protein>
<dbReference type="SUPFAM" id="SSF160904">
    <property type="entry name" value="Jann2411-like"/>
    <property type="match status" value="1"/>
</dbReference>
<dbReference type="InterPro" id="IPR010852">
    <property type="entry name" value="ABATE"/>
</dbReference>
<name>Q7NL44_GLOVI</name>
<accession>Q7NL44</accession>
<evidence type="ECO:0000259" key="1">
    <source>
        <dbReference type="Pfam" id="PF11706"/>
    </source>
</evidence>
<evidence type="ECO:0000313" key="2">
    <source>
        <dbReference type="EMBL" id="BAC89223.1"/>
    </source>
</evidence>
<sequence length="211" mass="23316">MAESRPMPLFVADHLALDFLNSRAAPSGTPIEWLANGKDLLAWLQLAGLLDRETARRLAVEHPPEALDTVAGEARALREWLRGFVAGQAGGELGKQVLGELEPLNRLLAGEEAYRQIAWGEAGKPVCRIHRRWIHPQQLLQPVAEVMADLVCRVDFALVRHCEGTNCTLWFVDTTKSHSRRWCSMALCGNRAKAAAHRSRAKHPPGRTAGP</sequence>
<dbReference type="EnsemblBacteria" id="BAC89223">
    <property type="protein sequence ID" value="BAC89223"/>
    <property type="gene ID" value="BAC89223"/>
</dbReference>
<reference evidence="2 3" key="1">
    <citation type="journal article" date="2003" name="DNA Res.">
        <title>Complete genome structure of Gloeobacter violaceus PCC 7421, a cyanobacterium that lacks thylakoids.</title>
        <authorList>
            <person name="Nakamura Y."/>
            <person name="Kaneko T."/>
            <person name="Sato S."/>
            <person name="Mimuro M."/>
            <person name="Miyashita H."/>
            <person name="Tsuchiya T."/>
            <person name="Sasamoto S."/>
            <person name="Watanabe A."/>
            <person name="Kawashima K."/>
            <person name="Kishida Y."/>
            <person name="Kiyokawa C."/>
            <person name="Kohara M."/>
            <person name="Matsumoto M."/>
            <person name="Matsuno A."/>
            <person name="Nakazaki N."/>
            <person name="Shimpo S."/>
            <person name="Takeuchi C."/>
            <person name="Yamada M."/>
            <person name="Tabata S."/>
        </authorList>
    </citation>
    <scope>NUCLEOTIDE SEQUENCE [LARGE SCALE GENOMIC DNA]</scope>
    <source>
        <strain evidence="3">ATCC 29082 / PCC 7421</strain>
    </source>
</reference>
<dbReference type="OrthoDB" id="123307at2"/>
<reference evidence="2 3" key="2">
    <citation type="journal article" date="2003" name="DNA Res.">
        <title>Complete genome structure of Gloeobacter violaceus PCC 7421, a cyanobacterium that lacks thylakoids (supplement).</title>
        <authorList>
            <person name="Nakamura Y."/>
            <person name="Kaneko T."/>
            <person name="Sato S."/>
            <person name="Mimuro M."/>
            <person name="Miyashita H."/>
            <person name="Tsuchiya T."/>
            <person name="Sasamoto S."/>
            <person name="Watanabe A."/>
            <person name="Kawashima K."/>
            <person name="Kishida Y."/>
            <person name="Kiyokawa C."/>
            <person name="Kohara M."/>
            <person name="Matsumoto M."/>
            <person name="Matsuno A."/>
            <person name="Nakazaki N."/>
            <person name="Shimpo S."/>
            <person name="Takeuchi C."/>
            <person name="Yamada M."/>
            <person name="Tabata S."/>
        </authorList>
    </citation>
    <scope>NUCLEOTIDE SEQUENCE [LARGE SCALE GENOMIC DNA]</scope>
    <source>
        <strain evidence="3">ATCC 29082 / PCC 7421</strain>
    </source>
</reference>
<dbReference type="InterPro" id="IPR023286">
    <property type="entry name" value="ABATE_dom_sf"/>
</dbReference>
<dbReference type="InterPro" id="IPR021005">
    <property type="entry name" value="Znf_CGNR"/>
</dbReference>
<dbReference type="InParanoid" id="Q7NL44"/>
<dbReference type="eggNOG" id="COG5516">
    <property type="taxonomic scope" value="Bacteria"/>
</dbReference>